<dbReference type="SUPFAM" id="SSF55469">
    <property type="entry name" value="FMN-dependent nitroreductase-like"/>
    <property type="match status" value="2"/>
</dbReference>
<dbReference type="AlphaFoldDB" id="A0A810N622"/>
<accession>A0A810N622</accession>
<dbReference type="NCBIfam" id="NF047509">
    <property type="entry name" value="Rv3131_FMN_oxido"/>
    <property type="match status" value="1"/>
</dbReference>
<dbReference type="InterPro" id="IPR000415">
    <property type="entry name" value="Nitroreductase-like"/>
</dbReference>
<dbReference type="EMBL" id="AP023359">
    <property type="protein sequence ID" value="BCJ68856.1"/>
    <property type="molecule type" value="Genomic_DNA"/>
</dbReference>
<protein>
    <submittedName>
        <fullName evidence="1">NAD(P)H nitroreductase</fullName>
    </submittedName>
</protein>
<sequence length="333" mass="35683">MFEPVDLPGSATAQVLATAAWHAMHAPSALNTQPWRWRAAARTLELRADLDRQLTTTDREGRLLHLACGAALHHAYVALLADGWQVRIALRPDPADDPKLLARVTLIGRGMPGATATALRDAIGRRRTDRRAFADTPVPAVLLDRLRRAVELHGTYLHLVRPDQLPMLAVATASAAADELADPDYRAELAWWTTRPAGSGDGVPATSAVRQAPRRVPVRDHTIGRHVPGLEVGAGTDRGASYGILFGSTDEPEAWLRAGEALSALLLSATDAGLSAAVISDPFEREWPRHLVGELLAAVGTPYLAVRIGLPVEAAPLPATPRRDPTDVIEISG</sequence>
<dbReference type="KEGG" id="pry:Prubr_58770"/>
<evidence type="ECO:0000313" key="2">
    <source>
        <dbReference type="Proteomes" id="UP000680866"/>
    </source>
</evidence>
<proteinExistence type="predicted"/>
<dbReference type="PANTHER" id="PTHR23026">
    <property type="entry name" value="NADPH NITROREDUCTASE"/>
    <property type="match status" value="1"/>
</dbReference>
<organism evidence="1 2">
    <name type="scientific">Polymorphospora rubra</name>
    <dbReference type="NCBI Taxonomy" id="338584"/>
    <lineage>
        <taxon>Bacteria</taxon>
        <taxon>Bacillati</taxon>
        <taxon>Actinomycetota</taxon>
        <taxon>Actinomycetes</taxon>
        <taxon>Micromonosporales</taxon>
        <taxon>Micromonosporaceae</taxon>
        <taxon>Polymorphospora</taxon>
    </lineage>
</organism>
<name>A0A810N622_9ACTN</name>
<gene>
    <name evidence="1" type="ORF">Prubr_58770</name>
</gene>
<dbReference type="PANTHER" id="PTHR23026:SF123">
    <property type="entry name" value="NAD(P)H NITROREDUCTASE RV3131-RELATED"/>
    <property type="match status" value="1"/>
</dbReference>
<dbReference type="Proteomes" id="UP000680866">
    <property type="component" value="Chromosome"/>
</dbReference>
<dbReference type="InterPro" id="IPR050627">
    <property type="entry name" value="Nitroreductase/BluB"/>
</dbReference>
<dbReference type="Gene3D" id="3.40.109.10">
    <property type="entry name" value="NADH Oxidase"/>
    <property type="match status" value="1"/>
</dbReference>
<keyword evidence="2" id="KW-1185">Reference proteome</keyword>
<reference evidence="1" key="1">
    <citation type="submission" date="2020-08" db="EMBL/GenBank/DDBJ databases">
        <title>Whole genome shotgun sequence of Polymorphospora rubra NBRC 101157.</title>
        <authorList>
            <person name="Komaki H."/>
            <person name="Tamura T."/>
        </authorList>
    </citation>
    <scope>NUCLEOTIDE SEQUENCE</scope>
    <source>
        <strain evidence="1">NBRC 101157</strain>
    </source>
</reference>
<dbReference type="GO" id="GO:0016491">
    <property type="term" value="F:oxidoreductase activity"/>
    <property type="evidence" value="ECO:0007669"/>
    <property type="project" value="InterPro"/>
</dbReference>
<dbReference type="RefSeq" id="WP_212818028.1">
    <property type="nucleotide sequence ID" value="NZ_AP023359.1"/>
</dbReference>
<evidence type="ECO:0000313" key="1">
    <source>
        <dbReference type="EMBL" id="BCJ68856.1"/>
    </source>
</evidence>